<dbReference type="SMART" id="SM00530">
    <property type="entry name" value="HTH_XRE"/>
    <property type="match status" value="1"/>
</dbReference>
<keyword evidence="4" id="KW-1185">Reference proteome</keyword>
<evidence type="ECO:0000259" key="2">
    <source>
        <dbReference type="PROSITE" id="PS50943"/>
    </source>
</evidence>
<dbReference type="Pfam" id="PF01381">
    <property type="entry name" value="HTH_3"/>
    <property type="match status" value="1"/>
</dbReference>
<evidence type="ECO:0000313" key="4">
    <source>
        <dbReference type="Proteomes" id="UP000471298"/>
    </source>
</evidence>
<dbReference type="Gene3D" id="1.10.260.40">
    <property type="entry name" value="lambda repressor-like DNA-binding domains"/>
    <property type="match status" value="1"/>
</dbReference>
<feature type="compositionally biased region" description="Low complexity" evidence="1">
    <location>
        <begin position="124"/>
        <end position="140"/>
    </location>
</feature>
<dbReference type="InterPro" id="IPR001387">
    <property type="entry name" value="Cro/C1-type_HTH"/>
</dbReference>
<dbReference type="EMBL" id="WHNW01000013">
    <property type="protein sequence ID" value="MPV86894.1"/>
    <property type="molecule type" value="Genomic_DNA"/>
</dbReference>
<feature type="region of interest" description="Disordered" evidence="1">
    <location>
        <begin position="106"/>
        <end position="180"/>
    </location>
</feature>
<protein>
    <submittedName>
        <fullName evidence="3">Helix-turn-helix domain-containing protein</fullName>
    </submittedName>
</protein>
<feature type="domain" description="HTH cro/C1-type" evidence="2">
    <location>
        <begin position="12"/>
        <end position="65"/>
    </location>
</feature>
<evidence type="ECO:0000313" key="3">
    <source>
        <dbReference type="EMBL" id="MPV86894.1"/>
    </source>
</evidence>
<dbReference type="SUPFAM" id="SSF47413">
    <property type="entry name" value="lambda repressor-like DNA-binding domains"/>
    <property type="match status" value="1"/>
</dbReference>
<dbReference type="PROSITE" id="PS50943">
    <property type="entry name" value="HTH_CROC1"/>
    <property type="match status" value="1"/>
</dbReference>
<dbReference type="InParanoid" id="A0A6N7EVV5"/>
<dbReference type="CDD" id="cd00093">
    <property type="entry name" value="HTH_XRE"/>
    <property type="match status" value="1"/>
</dbReference>
<feature type="compositionally biased region" description="Polar residues" evidence="1">
    <location>
        <begin position="108"/>
        <end position="123"/>
    </location>
</feature>
<feature type="compositionally biased region" description="Low complexity" evidence="1">
    <location>
        <begin position="152"/>
        <end position="162"/>
    </location>
</feature>
<dbReference type="AlphaFoldDB" id="A0A6N7EVV5"/>
<accession>A0A6N7EVV5</accession>
<name>A0A6N7EVV5_9GAMM</name>
<gene>
    <name evidence="3" type="ORF">GCU85_09170</name>
</gene>
<comment type="caution">
    <text evidence="3">The sequence shown here is derived from an EMBL/GenBank/DDBJ whole genome shotgun (WGS) entry which is preliminary data.</text>
</comment>
<evidence type="ECO:0000256" key="1">
    <source>
        <dbReference type="SAM" id="MobiDB-lite"/>
    </source>
</evidence>
<organism evidence="3 4">
    <name type="scientific">Ostreibacterium oceani</name>
    <dbReference type="NCBI Taxonomy" id="2654998"/>
    <lineage>
        <taxon>Bacteria</taxon>
        <taxon>Pseudomonadati</taxon>
        <taxon>Pseudomonadota</taxon>
        <taxon>Gammaproteobacteria</taxon>
        <taxon>Cardiobacteriales</taxon>
        <taxon>Ostreibacteriaceae</taxon>
        <taxon>Ostreibacterium</taxon>
    </lineage>
</organism>
<dbReference type="Proteomes" id="UP000471298">
    <property type="component" value="Unassembled WGS sequence"/>
</dbReference>
<proteinExistence type="predicted"/>
<dbReference type="GO" id="GO:0003677">
    <property type="term" value="F:DNA binding"/>
    <property type="evidence" value="ECO:0007669"/>
    <property type="project" value="InterPro"/>
</dbReference>
<reference evidence="3 4" key="1">
    <citation type="submission" date="2019-10" db="EMBL/GenBank/DDBJ databases">
        <title>Cardiobacteriales fam. a chemoheterotrophic member of the order Cardiobacteriales, and proposal of Cardiobacteriales fam. nov.</title>
        <authorList>
            <person name="Wang C."/>
        </authorList>
    </citation>
    <scope>NUCLEOTIDE SEQUENCE [LARGE SCALE GENOMIC DNA]</scope>
    <source>
        <strain evidence="3 4">ML27</strain>
    </source>
</reference>
<dbReference type="InterPro" id="IPR010982">
    <property type="entry name" value="Lambda_DNA-bd_dom_sf"/>
</dbReference>
<dbReference type="RefSeq" id="WP_152810883.1">
    <property type="nucleotide sequence ID" value="NZ_WHNW01000013.1"/>
</dbReference>
<sequence length="180" mass="19030">MQEKNAEFCEILKAERIRLGLGQLKFSELSGVSVNSQSNYETGKAIPNAEYLSRLADIGVDVLFLLTGKRNDLHLSNEEALLLSLFRDAPVGVQRHILAGLLQGGVQSGETSPAKTQGSTSTVGNNSPNSGNYSGNAASGDININAERPRVSKSNKSSKSVKQTVTGDGNVTIGGNVKNK</sequence>